<evidence type="ECO:0000313" key="1">
    <source>
        <dbReference type="EMBL" id="MDM8326511.1"/>
    </source>
</evidence>
<sequence>MRSGEMPLLLLCLLACFHRDVPVDMSSLWRTGAAVSVYLAVRLYLELDC</sequence>
<name>A0ABT7VJM8_9BACE</name>
<dbReference type="RefSeq" id="WP_289561502.1">
    <property type="nucleotide sequence ID" value="NZ_JAUDEN010000074.1"/>
</dbReference>
<accession>A0ABT7VJM8</accession>
<evidence type="ECO:0000313" key="2">
    <source>
        <dbReference type="Proteomes" id="UP001169458"/>
    </source>
</evidence>
<keyword evidence="2" id="KW-1185">Reference proteome</keyword>
<proteinExistence type="predicted"/>
<reference evidence="1 2" key="1">
    <citation type="submission" date="2023-06" db="EMBL/GenBank/DDBJ databases">
        <authorList>
            <person name="Zeman M."/>
            <person name="Kubasova T."/>
            <person name="Jahodarova E."/>
            <person name="Nykrynova M."/>
            <person name="Rychlik I."/>
        </authorList>
    </citation>
    <scope>NUCLEOTIDE SEQUENCE [LARGE SCALE GENOMIC DNA]</scope>
    <source>
        <strain evidence="1 2">109_WCHN</strain>
    </source>
</reference>
<comment type="caution">
    <text evidence="1">The sequence shown here is derived from an EMBL/GenBank/DDBJ whole genome shotgun (WGS) entry which is preliminary data.</text>
</comment>
<gene>
    <name evidence="1" type="ORF">QUW60_15015</name>
</gene>
<protein>
    <submittedName>
        <fullName evidence="1">Uncharacterized protein</fullName>
    </submittedName>
</protein>
<dbReference type="EMBL" id="JAUDEN010000074">
    <property type="protein sequence ID" value="MDM8326511.1"/>
    <property type="molecule type" value="Genomic_DNA"/>
</dbReference>
<reference evidence="2" key="2">
    <citation type="submission" date="2023-07" db="EMBL/GenBank/DDBJ databases">
        <title>Identification and characterization of horizontal gene transfer across gut microbiota members of farm animals based on homology search.</title>
        <authorList>
            <person name="Schwarzerova J."/>
            <person name="Nykrynova M."/>
            <person name="Jureckova K."/>
            <person name="Cejkova D."/>
            <person name="Rychlik I."/>
        </authorList>
    </citation>
    <scope>NUCLEOTIDE SEQUENCE [LARGE SCALE GENOMIC DNA]</scope>
    <source>
        <strain evidence="2">109_WCHN</strain>
    </source>
</reference>
<dbReference type="Proteomes" id="UP001169458">
    <property type="component" value="Unassembled WGS sequence"/>
</dbReference>
<organism evidence="1 2">
    <name type="scientific">Bacteroides gallinaceum</name>
    <dbReference type="NCBI Taxonomy" id="1462571"/>
    <lineage>
        <taxon>Bacteria</taxon>
        <taxon>Pseudomonadati</taxon>
        <taxon>Bacteroidota</taxon>
        <taxon>Bacteroidia</taxon>
        <taxon>Bacteroidales</taxon>
        <taxon>Bacteroidaceae</taxon>
        <taxon>Bacteroides</taxon>
    </lineage>
</organism>